<evidence type="ECO:0000313" key="1">
    <source>
        <dbReference type="EMBL" id="GIH40774.1"/>
    </source>
</evidence>
<keyword evidence="2" id="KW-1185">Reference proteome</keyword>
<comment type="caution">
    <text evidence="1">The sequence shown here is derived from an EMBL/GenBank/DDBJ whole genome shotgun (WGS) entry which is preliminary data.</text>
</comment>
<dbReference type="SUPFAM" id="SSF109998">
    <property type="entry name" value="Triger factor/SurA peptide-binding domain-like"/>
    <property type="match status" value="1"/>
</dbReference>
<evidence type="ECO:0000313" key="2">
    <source>
        <dbReference type="Proteomes" id="UP000603904"/>
    </source>
</evidence>
<organism evidence="1 2">
    <name type="scientific">Microbispora corallina</name>
    <dbReference type="NCBI Taxonomy" id="83302"/>
    <lineage>
        <taxon>Bacteria</taxon>
        <taxon>Bacillati</taxon>
        <taxon>Actinomycetota</taxon>
        <taxon>Actinomycetes</taxon>
        <taxon>Streptosporangiales</taxon>
        <taxon>Streptosporangiaceae</taxon>
        <taxon>Microbispora</taxon>
    </lineage>
</organism>
<dbReference type="InterPro" id="IPR027304">
    <property type="entry name" value="Trigger_fact/SurA_dom_sf"/>
</dbReference>
<name>A0ABQ4G124_9ACTN</name>
<protein>
    <recommendedName>
        <fullName evidence="3">TIGR04500 family peptide maturation system protein</fullName>
    </recommendedName>
</protein>
<reference evidence="1 2" key="1">
    <citation type="submission" date="2021-01" db="EMBL/GenBank/DDBJ databases">
        <title>Whole genome shotgun sequence of Microbispora corallina NBRC 16416.</title>
        <authorList>
            <person name="Komaki H."/>
            <person name="Tamura T."/>
        </authorList>
    </citation>
    <scope>NUCLEOTIDE SEQUENCE [LARGE SCALE GENOMIC DNA]</scope>
    <source>
        <strain evidence="1 2">NBRC 16416</strain>
    </source>
</reference>
<dbReference type="NCBIfam" id="TIGR04500">
    <property type="entry name" value="PpiC_rel_mature"/>
    <property type="match status" value="1"/>
</dbReference>
<gene>
    <name evidence="1" type="ORF">Mco01_37740</name>
</gene>
<accession>A0ABQ4G124</accession>
<sequence length="338" mass="36297">MTDVFGGDLASAVRLLRTLPRRRQDVGQAERRVRAWSAERPALAAELVVDEPPGTGQVGYDLLLAHPEGGTVAISAQTEDGVPWLVDHSTHWAAGQVVSVDGIGLSVPAALYALRALGARDRTVHEQLADYRILLSEIDGDKEPVGDAELREAMDDFRRRRGLFSRERTLRWLEEVGLPEDAFAGFMETTARMNRVRARFAGEPARAYLREHADELAHARAAWVTGRDRAVIEEIAGADTAAGLLDRAGRALEERPGRLRLTTAAGPASELPAPLRAAAPGRVVGPAESEDGLLAGVVLDRAAADPDDPAALAAAADAAYTAWLAGRRAAAAITWHWL</sequence>
<dbReference type="Proteomes" id="UP000603904">
    <property type="component" value="Unassembled WGS sequence"/>
</dbReference>
<dbReference type="EMBL" id="BOOC01000015">
    <property type="protein sequence ID" value="GIH40774.1"/>
    <property type="molecule type" value="Genomic_DNA"/>
</dbReference>
<dbReference type="InterPro" id="IPR030985">
    <property type="entry name" value="PpiC-rel_mature"/>
</dbReference>
<proteinExistence type="predicted"/>
<evidence type="ECO:0008006" key="3">
    <source>
        <dbReference type="Google" id="ProtNLM"/>
    </source>
</evidence>